<evidence type="ECO:0000313" key="17">
    <source>
        <dbReference type="Proteomes" id="UP000615234"/>
    </source>
</evidence>
<evidence type="ECO:0000256" key="13">
    <source>
        <dbReference type="HAMAP-Rule" id="MF_00969"/>
    </source>
</evidence>
<dbReference type="SUPFAM" id="SSF143517">
    <property type="entry name" value="TRCF domain-like"/>
    <property type="match status" value="1"/>
</dbReference>
<keyword evidence="8 13" id="KW-0238">DNA-binding</keyword>
<gene>
    <name evidence="13 16" type="primary">mfd</name>
    <name evidence="16" type="ORF">H8S09_10665</name>
</gene>
<dbReference type="InterPro" id="IPR014001">
    <property type="entry name" value="Helicase_ATP-bd"/>
</dbReference>
<dbReference type="InterPro" id="IPR037235">
    <property type="entry name" value="TRCF-like_C_D7"/>
</dbReference>
<dbReference type="InterPro" id="IPR004576">
    <property type="entry name" value="Mfd"/>
</dbReference>
<dbReference type="Pfam" id="PF17757">
    <property type="entry name" value="UvrB_inter"/>
    <property type="match status" value="1"/>
</dbReference>
<feature type="domain" description="Helicase ATP-binding" evidence="14">
    <location>
        <begin position="644"/>
        <end position="805"/>
    </location>
</feature>
<dbReference type="GO" id="GO:0016787">
    <property type="term" value="F:hydrolase activity"/>
    <property type="evidence" value="ECO:0007669"/>
    <property type="project" value="UniProtKB-KW"/>
</dbReference>
<evidence type="ECO:0000256" key="2">
    <source>
        <dbReference type="ARBA" id="ARBA00022490"/>
    </source>
</evidence>
<dbReference type="SMART" id="SM00487">
    <property type="entry name" value="DEXDc"/>
    <property type="match status" value="1"/>
</dbReference>
<keyword evidence="17" id="KW-1185">Reference proteome</keyword>
<dbReference type="Proteomes" id="UP000615234">
    <property type="component" value="Unassembled WGS sequence"/>
</dbReference>
<evidence type="ECO:0000256" key="5">
    <source>
        <dbReference type="ARBA" id="ARBA00022801"/>
    </source>
</evidence>
<name>A0A8I0AKN7_9FIRM</name>
<dbReference type="GO" id="GO:0005737">
    <property type="term" value="C:cytoplasm"/>
    <property type="evidence" value="ECO:0007669"/>
    <property type="project" value="UniProtKB-SubCell"/>
</dbReference>
<evidence type="ECO:0000256" key="8">
    <source>
        <dbReference type="ARBA" id="ARBA00023125"/>
    </source>
</evidence>
<dbReference type="GO" id="GO:0006355">
    <property type="term" value="P:regulation of DNA-templated transcription"/>
    <property type="evidence" value="ECO:0007669"/>
    <property type="project" value="UniProtKB-UniRule"/>
</dbReference>
<reference evidence="16 17" key="1">
    <citation type="submission" date="2020-08" db="EMBL/GenBank/DDBJ databases">
        <title>Genome public.</title>
        <authorList>
            <person name="Liu C."/>
            <person name="Sun Q."/>
        </authorList>
    </citation>
    <scope>NUCLEOTIDE SEQUENCE [LARGE SCALE GENOMIC DNA]</scope>
    <source>
        <strain evidence="16 17">NSJ-10</strain>
    </source>
</reference>
<dbReference type="InterPro" id="IPR011545">
    <property type="entry name" value="DEAD/DEAH_box_helicase_dom"/>
</dbReference>
<feature type="domain" description="Helicase C-terminal" evidence="15">
    <location>
        <begin position="814"/>
        <end position="980"/>
    </location>
</feature>
<keyword evidence="9 13" id="KW-0234">DNA repair</keyword>
<dbReference type="AlphaFoldDB" id="A0A8I0AKN7"/>
<dbReference type="Gene3D" id="3.40.50.11180">
    <property type="match status" value="1"/>
</dbReference>
<proteinExistence type="inferred from homology"/>
<evidence type="ECO:0000313" key="16">
    <source>
        <dbReference type="EMBL" id="MBC5663347.1"/>
    </source>
</evidence>
<dbReference type="SMART" id="SM01058">
    <property type="entry name" value="CarD_TRCF"/>
    <property type="match status" value="1"/>
</dbReference>
<evidence type="ECO:0000256" key="7">
    <source>
        <dbReference type="ARBA" id="ARBA00022840"/>
    </source>
</evidence>
<dbReference type="PANTHER" id="PTHR47964:SF1">
    <property type="entry name" value="ATP-DEPENDENT DNA HELICASE HOMOLOG RECG, CHLOROPLASTIC"/>
    <property type="match status" value="1"/>
</dbReference>
<dbReference type="InterPro" id="IPR001650">
    <property type="entry name" value="Helicase_C-like"/>
</dbReference>
<dbReference type="SMART" id="SM00982">
    <property type="entry name" value="TRCF"/>
    <property type="match status" value="1"/>
</dbReference>
<sequence>MKAINEPVKHTENYIQIKDWLKQQDGIVNISGNDGTDRVYLMHAFSSDAHVRLVVTYSEQRMEQLYEDFRFYDKAVYMYPSKDILFYSSDIHGNSITRRRMDIFRRLIEGEACTIILTVDALFDKMPDLSYIKKNVVTIREAEELDVEALKKRLVELGYEKADSVDGVGQFAVRGGIIDIFPLTEECPYRIDMWDTEVDTIRSFDVESQRSIEQVQEIQIYPASEMVLSDRRTAQGIHKLEQEFKPYYEKLRKEFKTEEAARLKKQIGEIKEQLTEFHGMAGVDSYVEYFYSKTVSLLDCFHTKNTVILLDETSRISDYADNYMATFLESMESRLEGGYILPGMMNILFTYSAIVQKMQAFQTLAFSILYHEDRYFTIRHDVTYDSRVVNSYRNNFEALIADIGKWREKNYRIIFISPSTTRAKRMVENLTSHDVACFYSEDTDRVLSEKEVMVTTGRLRAGFEFPELKLVVINEGDVFTARSSTKKKKNQKPRYSGEVIKDFSDISVGDCVIHERYGVGIYGGIEKVEVDGVLKDYVTINYAEGGKLYVLASEVDCIQKYSDKEGRRPKINKLGSKDWEKTRSRVKGHVATIAKELVNLYAKRQASQGFCYSKDTIWQQEFEEMFPYEETDDQKKAIAETKADMESSKIMDRLICGDVGFGKTEVAIRAAFKAVYDGRQVAYLVPTTILAQQHYNTFKERMKEFPVEIRLLCRFCTPKEVRETIADLKAGKVDIVIGTHRLLSKDVTFKQLGLLIIDEEQRFGVTHKEKIKQMKTNVDVLTLTATPIPRTLHMSLIGIRDMSVLEEAPVDRRAIQTYVMELDPELVKEAIKRELARDGQVYYVYNRVNNIEMVTSEIASLVPDAVVEYAHGQMHERQLEDIMYRFINHEIDVLVTTTIIETGLDIPNANTMIIHDADTFGLSQLYQLRGRVGRSDRNAYAFLMYRRDKLIKETAEKRLKAIREFTDLGSGIKVSMKDLEIRGAGNILGEDQSGHMEAVGYDLYCKMLNDAIRQEMGEKVEERFETTVQLPVDAYIPAEYVKNEFIKLDLYKRISHIASDDDYDDIIDELNDRFGEMPTEVLNLLDVSLLKAKANRAYITSIMLAGAELRFSMFKQAKIDTAKIDSLLDKYRGSMKFVIGNSPSFVLKMKTITEKEIWKQARAVVADIAELAEE</sequence>
<dbReference type="Pfam" id="PF03461">
    <property type="entry name" value="TRCF"/>
    <property type="match status" value="1"/>
</dbReference>
<evidence type="ECO:0000256" key="3">
    <source>
        <dbReference type="ARBA" id="ARBA00022741"/>
    </source>
</evidence>
<protein>
    <recommendedName>
        <fullName evidence="12 13">Transcription-repair-coupling factor</fullName>
        <shortName evidence="13">TRCF</shortName>
        <ecNumber evidence="13">3.6.4.-</ecNumber>
    </recommendedName>
</protein>
<keyword evidence="6" id="KW-0347">Helicase</keyword>
<evidence type="ECO:0000256" key="12">
    <source>
        <dbReference type="ARBA" id="ARBA00070128"/>
    </source>
</evidence>
<dbReference type="InterPro" id="IPR003711">
    <property type="entry name" value="CarD-like/TRCF_RID"/>
</dbReference>
<comment type="similarity">
    <text evidence="11 13">In the C-terminal section; belongs to the helicase family. RecG subfamily.</text>
</comment>
<keyword evidence="4 13" id="KW-0227">DNA damage</keyword>
<keyword evidence="7 13" id="KW-0067">ATP-binding</keyword>
<evidence type="ECO:0000256" key="4">
    <source>
        <dbReference type="ARBA" id="ARBA00022763"/>
    </source>
</evidence>
<evidence type="ECO:0000256" key="6">
    <source>
        <dbReference type="ARBA" id="ARBA00022806"/>
    </source>
</evidence>
<dbReference type="EMBL" id="JACOOX010000005">
    <property type="protein sequence ID" value="MBC5663347.1"/>
    <property type="molecule type" value="Genomic_DNA"/>
</dbReference>
<evidence type="ECO:0000256" key="9">
    <source>
        <dbReference type="ARBA" id="ARBA00023204"/>
    </source>
</evidence>
<dbReference type="InterPro" id="IPR027417">
    <property type="entry name" value="P-loop_NTPase"/>
</dbReference>
<dbReference type="Pfam" id="PF02559">
    <property type="entry name" value="CarD_TRCF_RID"/>
    <property type="match status" value="1"/>
</dbReference>
<evidence type="ECO:0000259" key="15">
    <source>
        <dbReference type="PROSITE" id="PS51194"/>
    </source>
</evidence>
<dbReference type="CDD" id="cd17991">
    <property type="entry name" value="DEXHc_TRCF"/>
    <property type="match status" value="1"/>
</dbReference>
<dbReference type="PANTHER" id="PTHR47964">
    <property type="entry name" value="ATP-DEPENDENT DNA HELICASE HOMOLOG RECG, CHLOROPLASTIC"/>
    <property type="match status" value="1"/>
</dbReference>
<dbReference type="HAMAP" id="MF_00969">
    <property type="entry name" value="TRCF"/>
    <property type="match status" value="1"/>
</dbReference>
<dbReference type="GO" id="GO:0003684">
    <property type="term" value="F:damaged DNA binding"/>
    <property type="evidence" value="ECO:0007669"/>
    <property type="project" value="InterPro"/>
</dbReference>
<dbReference type="InterPro" id="IPR036101">
    <property type="entry name" value="CarD-like/TRCF_RID_sf"/>
</dbReference>
<organism evidence="16 17">
    <name type="scientific">Coprococcus hominis</name>
    <name type="common">ex Liu et al. 2022</name>
    <dbReference type="NCBI Taxonomy" id="2763039"/>
    <lineage>
        <taxon>Bacteria</taxon>
        <taxon>Bacillati</taxon>
        <taxon>Bacillota</taxon>
        <taxon>Clostridia</taxon>
        <taxon>Lachnospirales</taxon>
        <taxon>Lachnospiraceae</taxon>
        <taxon>Coprococcus</taxon>
    </lineage>
</organism>
<dbReference type="GO" id="GO:0003678">
    <property type="term" value="F:DNA helicase activity"/>
    <property type="evidence" value="ECO:0007669"/>
    <property type="project" value="TreeGrafter"/>
</dbReference>
<evidence type="ECO:0000256" key="11">
    <source>
        <dbReference type="ARBA" id="ARBA00061399"/>
    </source>
</evidence>
<dbReference type="EC" id="3.6.4.-" evidence="13"/>
<dbReference type="InterPro" id="IPR041471">
    <property type="entry name" value="UvrB_inter"/>
</dbReference>
<dbReference type="Gene3D" id="3.30.2060.10">
    <property type="entry name" value="Penicillin-binding protein 1b domain"/>
    <property type="match status" value="1"/>
</dbReference>
<dbReference type="SUPFAM" id="SSF52540">
    <property type="entry name" value="P-loop containing nucleoside triphosphate hydrolases"/>
    <property type="match status" value="4"/>
</dbReference>
<keyword evidence="3 13" id="KW-0547">Nucleotide-binding</keyword>
<dbReference type="InterPro" id="IPR047112">
    <property type="entry name" value="RecG/Mfd"/>
</dbReference>
<dbReference type="NCBIfam" id="TIGR00580">
    <property type="entry name" value="mfd"/>
    <property type="match status" value="1"/>
</dbReference>
<evidence type="ECO:0000256" key="10">
    <source>
        <dbReference type="ARBA" id="ARBA00061104"/>
    </source>
</evidence>
<dbReference type="PROSITE" id="PS51192">
    <property type="entry name" value="HELICASE_ATP_BIND_1"/>
    <property type="match status" value="1"/>
</dbReference>
<dbReference type="Gene3D" id="2.40.10.170">
    <property type="match status" value="1"/>
</dbReference>
<dbReference type="SUPFAM" id="SSF141259">
    <property type="entry name" value="CarD-like"/>
    <property type="match status" value="1"/>
</dbReference>
<dbReference type="PROSITE" id="PS51194">
    <property type="entry name" value="HELICASE_CTER"/>
    <property type="match status" value="1"/>
</dbReference>
<dbReference type="FunFam" id="3.40.50.300:FF:000546">
    <property type="entry name" value="Transcription-repair-coupling factor"/>
    <property type="match status" value="1"/>
</dbReference>
<comment type="caution">
    <text evidence="16">The sequence shown here is derived from an EMBL/GenBank/DDBJ whole genome shotgun (WGS) entry which is preliminary data.</text>
</comment>
<dbReference type="GO" id="GO:0005524">
    <property type="term" value="F:ATP binding"/>
    <property type="evidence" value="ECO:0007669"/>
    <property type="project" value="UniProtKB-UniRule"/>
</dbReference>
<dbReference type="Pfam" id="PF00271">
    <property type="entry name" value="Helicase_C"/>
    <property type="match status" value="1"/>
</dbReference>
<dbReference type="GO" id="GO:0000716">
    <property type="term" value="P:transcription-coupled nucleotide-excision repair, DNA damage recognition"/>
    <property type="evidence" value="ECO:0007669"/>
    <property type="project" value="UniProtKB-UniRule"/>
</dbReference>
<comment type="similarity">
    <text evidence="10 13">In the N-terminal section; belongs to the UvrB family.</text>
</comment>
<comment type="subcellular location">
    <subcellularLocation>
        <location evidence="1 13">Cytoplasm</location>
    </subcellularLocation>
</comment>
<evidence type="ECO:0000259" key="14">
    <source>
        <dbReference type="PROSITE" id="PS51192"/>
    </source>
</evidence>
<dbReference type="RefSeq" id="WP_118662802.1">
    <property type="nucleotide sequence ID" value="NZ_JACOOX010000005.1"/>
</dbReference>
<keyword evidence="2 13" id="KW-0963">Cytoplasm</keyword>
<dbReference type="SMART" id="SM00490">
    <property type="entry name" value="HELICc"/>
    <property type="match status" value="1"/>
</dbReference>
<dbReference type="Gene3D" id="3.90.1150.50">
    <property type="entry name" value="Transcription-repair-coupling factor, D7 domain"/>
    <property type="match status" value="1"/>
</dbReference>
<dbReference type="Pfam" id="PF00270">
    <property type="entry name" value="DEAD"/>
    <property type="match status" value="1"/>
</dbReference>
<keyword evidence="5 13" id="KW-0378">Hydrolase</keyword>
<evidence type="ECO:0000256" key="1">
    <source>
        <dbReference type="ARBA" id="ARBA00004496"/>
    </source>
</evidence>
<comment type="function">
    <text evidence="13">Couples transcription and DNA repair by recognizing RNA polymerase (RNAP) stalled at DNA lesions. Mediates ATP-dependent release of RNAP and its truncated transcript from the DNA, and recruitment of nucleotide excision repair machinery to the damaged site.</text>
</comment>
<dbReference type="InterPro" id="IPR005118">
    <property type="entry name" value="TRCF_C"/>
</dbReference>
<dbReference type="Gene3D" id="3.40.50.300">
    <property type="entry name" value="P-loop containing nucleotide triphosphate hydrolases"/>
    <property type="match status" value="2"/>
</dbReference>
<accession>A0A8I0AKN7</accession>